<keyword evidence="5" id="KW-0547">Nucleotide-binding</keyword>
<dbReference type="InterPro" id="IPR000014">
    <property type="entry name" value="PAS"/>
</dbReference>
<dbReference type="SUPFAM" id="SSF55785">
    <property type="entry name" value="PYP-like sensor domain (PAS domain)"/>
    <property type="match status" value="1"/>
</dbReference>
<keyword evidence="6" id="KW-0418">Kinase</keyword>
<dbReference type="Gene3D" id="3.30.565.10">
    <property type="entry name" value="Histidine kinase-like ATPase, C-terminal domain"/>
    <property type="match status" value="1"/>
</dbReference>
<reference evidence="10 11" key="1">
    <citation type="submission" date="2017-03" db="EMBL/GenBank/DDBJ databases">
        <title>Whole genome sequences of fourteen strains of Bradyrhizobium canariense and one strain of Bradyrhizobium japonicum isolated from Lupinus (Papilionoideae: Genisteae) species in Algeria.</title>
        <authorList>
            <person name="Crovadore J."/>
            <person name="Chekireb D."/>
            <person name="Brachmann A."/>
            <person name="Chablais R."/>
            <person name="Cochard B."/>
            <person name="Lefort F."/>
        </authorList>
    </citation>
    <scope>NUCLEOTIDE SEQUENCE [LARGE SCALE GENOMIC DNA]</scope>
    <source>
        <strain evidence="10 11">UBMA195</strain>
    </source>
</reference>
<evidence type="ECO:0000256" key="4">
    <source>
        <dbReference type="ARBA" id="ARBA00022679"/>
    </source>
</evidence>
<proteinExistence type="predicted"/>
<dbReference type="GO" id="GO:0004673">
    <property type="term" value="F:protein histidine kinase activity"/>
    <property type="evidence" value="ECO:0007669"/>
    <property type="project" value="UniProtKB-EC"/>
</dbReference>
<dbReference type="GO" id="GO:0005524">
    <property type="term" value="F:ATP binding"/>
    <property type="evidence" value="ECO:0007669"/>
    <property type="project" value="UniProtKB-KW"/>
</dbReference>
<dbReference type="AlphaFoldDB" id="A0A1X3G4E2"/>
<dbReference type="EMBL" id="NAFI01000144">
    <property type="protein sequence ID" value="OSJ17188.1"/>
    <property type="molecule type" value="Genomic_DNA"/>
</dbReference>
<dbReference type="Pfam" id="PF07568">
    <property type="entry name" value="HisKA_2"/>
    <property type="match status" value="1"/>
</dbReference>
<evidence type="ECO:0000259" key="9">
    <source>
        <dbReference type="Pfam" id="PF13188"/>
    </source>
</evidence>
<sequence length="365" mass="40857">MSSDRPASEPSETVQQINDLFDSAELSKAIETQEFKQFLDHIPIAIAVSKFFRGDQRICYANKEFETLFGQDAKDCAGKGWSILAGFTEESDPNVSLELAVLKDAGEFLGTFRAERPRPLVVEAFSGLIQNEDGTENYRIAALIDITDRARAEREEYARRIRDKDILLRELQHRVKNNLQLIVALIRLEARNERRGEKVDLHTLAGRIESLHLLYQALSNEAAGDEVDLGHYLSQIAAAVMNTCAAERIRLEQKTEYAPVSVNTALSVGLVVNEVLTNSFKYAFEGREQGVITIECLRQSDDRYRVVVADDGVGLPEGITWPIPVRSARSSFKTLRENAKSDFKVESAPNKGVRVTMKVARRAIA</sequence>
<organism evidence="10 11">
    <name type="scientific">Bradyrhizobium canariense</name>
    <dbReference type="NCBI Taxonomy" id="255045"/>
    <lineage>
        <taxon>Bacteria</taxon>
        <taxon>Pseudomonadati</taxon>
        <taxon>Pseudomonadota</taxon>
        <taxon>Alphaproteobacteria</taxon>
        <taxon>Hyphomicrobiales</taxon>
        <taxon>Nitrobacteraceae</taxon>
        <taxon>Bradyrhizobium</taxon>
    </lineage>
</organism>
<evidence type="ECO:0000259" key="8">
    <source>
        <dbReference type="Pfam" id="PF07568"/>
    </source>
</evidence>
<dbReference type="RefSeq" id="WP_085360758.1">
    <property type="nucleotide sequence ID" value="NZ_NAFH01000168.1"/>
</dbReference>
<evidence type="ECO:0000256" key="3">
    <source>
        <dbReference type="ARBA" id="ARBA00022553"/>
    </source>
</evidence>
<dbReference type="InterPro" id="IPR011495">
    <property type="entry name" value="Sig_transdc_His_kin_sub2_dim/P"/>
</dbReference>
<accession>A0A1X3G4E2</accession>
<comment type="catalytic activity">
    <reaction evidence="1">
        <text>ATP + protein L-histidine = ADP + protein N-phospho-L-histidine.</text>
        <dbReference type="EC" id="2.7.13.3"/>
    </reaction>
</comment>
<evidence type="ECO:0000256" key="2">
    <source>
        <dbReference type="ARBA" id="ARBA00012438"/>
    </source>
</evidence>
<dbReference type="InterPro" id="IPR035965">
    <property type="entry name" value="PAS-like_dom_sf"/>
</dbReference>
<keyword evidence="7" id="KW-0067">ATP-binding</keyword>
<gene>
    <name evidence="10" type="ORF">BSZ18_04680</name>
</gene>
<evidence type="ECO:0000256" key="5">
    <source>
        <dbReference type="ARBA" id="ARBA00022741"/>
    </source>
</evidence>
<dbReference type="PANTHER" id="PTHR41523">
    <property type="entry name" value="TWO-COMPONENT SYSTEM SENSOR PROTEIN"/>
    <property type="match status" value="1"/>
</dbReference>
<dbReference type="SUPFAM" id="SSF55874">
    <property type="entry name" value="ATPase domain of HSP90 chaperone/DNA topoisomerase II/histidine kinase"/>
    <property type="match status" value="1"/>
</dbReference>
<evidence type="ECO:0000256" key="1">
    <source>
        <dbReference type="ARBA" id="ARBA00000085"/>
    </source>
</evidence>
<keyword evidence="4" id="KW-0808">Transferase</keyword>
<evidence type="ECO:0000256" key="6">
    <source>
        <dbReference type="ARBA" id="ARBA00022777"/>
    </source>
</evidence>
<evidence type="ECO:0000313" key="11">
    <source>
        <dbReference type="Proteomes" id="UP000193553"/>
    </source>
</evidence>
<name>A0A1X3G4E2_9BRAD</name>
<keyword evidence="3" id="KW-0597">Phosphoprotein</keyword>
<comment type="caution">
    <text evidence="10">The sequence shown here is derived from an EMBL/GenBank/DDBJ whole genome shotgun (WGS) entry which is preliminary data.</text>
</comment>
<dbReference type="PANTHER" id="PTHR41523:SF8">
    <property type="entry name" value="ETHYLENE RESPONSE SENSOR PROTEIN"/>
    <property type="match status" value="1"/>
</dbReference>
<feature type="domain" description="Signal transduction histidine kinase subgroup 2 dimerisation and phosphoacceptor" evidence="8">
    <location>
        <begin position="170"/>
        <end position="242"/>
    </location>
</feature>
<dbReference type="InterPro" id="IPR036890">
    <property type="entry name" value="HATPase_C_sf"/>
</dbReference>
<dbReference type="EC" id="2.7.13.3" evidence="2"/>
<protein>
    <recommendedName>
        <fullName evidence="2">histidine kinase</fullName>
        <ecNumber evidence="2">2.7.13.3</ecNumber>
    </recommendedName>
</protein>
<dbReference type="Pfam" id="PF13188">
    <property type="entry name" value="PAS_8"/>
    <property type="match status" value="1"/>
</dbReference>
<evidence type="ECO:0000256" key="7">
    <source>
        <dbReference type="ARBA" id="ARBA00022840"/>
    </source>
</evidence>
<dbReference type="NCBIfam" id="TIGR00229">
    <property type="entry name" value="sensory_box"/>
    <property type="match status" value="1"/>
</dbReference>
<dbReference type="Proteomes" id="UP000193553">
    <property type="component" value="Unassembled WGS sequence"/>
</dbReference>
<evidence type="ECO:0000313" key="10">
    <source>
        <dbReference type="EMBL" id="OSJ17188.1"/>
    </source>
</evidence>
<feature type="domain" description="PAS" evidence="9">
    <location>
        <begin position="35"/>
        <end position="87"/>
    </location>
</feature>
<dbReference type="Gene3D" id="3.30.450.20">
    <property type="entry name" value="PAS domain"/>
    <property type="match status" value="1"/>
</dbReference>